<comment type="caution">
    <text evidence="2">The sequence shown here is derived from an EMBL/GenBank/DDBJ whole genome shotgun (WGS) entry which is preliminary data.</text>
</comment>
<reference evidence="2" key="1">
    <citation type="journal article" date="2014" name="Int. J. Syst. Evol. Microbiol.">
        <title>Complete genome sequence of Corynebacterium casei LMG S-19264T (=DSM 44701T), isolated from a smear-ripened cheese.</title>
        <authorList>
            <consortium name="US DOE Joint Genome Institute (JGI-PGF)"/>
            <person name="Walter F."/>
            <person name="Albersmeier A."/>
            <person name="Kalinowski J."/>
            <person name="Ruckert C."/>
        </authorList>
    </citation>
    <scope>NUCLEOTIDE SEQUENCE</scope>
    <source>
        <strain evidence="2">CCM 7217</strain>
    </source>
</reference>
<evidence type="ECO:0000313" key="2">
    <source>
        <dbReference type="EMBL" id="GGC72569.1"/>
    </source>
</evidence>
<dbReference type="EMBL" id="BMCI01000010">
    <property type="protein sequence ID" value="GGC72569.1"/>
    <property type="molecule type" value="Genomic_DNA"/>
</dbReference>
<evidence type="ECO:0000256" key="1">
    <source>
        <dbReference type="SAM" id="MobiDB-lite"/>
    </source>
</evidence>
<organism evidence="2 3">
    <name type="scientific">Haloferax sulfurifontis</name>
    <dbReference type="NCBI Taxonomy" id="255616"/>
    <lineage>
        <taxon>Archaea</taxon>
        <taxon>Methanobacteriati</taxon>
        <taxon>Methanobacteriota</taxon>
        <taxon>Stenosarchaea group</taxon>
        <taxon>Halobacteria</taxon>
        <taxon>Halobacteriales</taxon>
        <taxon>Haloferacaceae</taxon>
        <taxon>Haloferax</taxon>
    </lineage>
</organism>
<dbReference type="AlphaFoldDB" id="A0A830EBJ4"/>
<name>A0A830EBJ4_9EURY</name>
<dbReference type="RefSeq" id="WP_007273991.1">
    <property type="nucleotide sequence ID" value="NZ_BMCI01000010.1"/>
</dbReference>
<feature type="compositionally biased region" description="Basic and acidic residues" evidence="1">
    <location>
        <begin position="40"/>
        <end position="51"/>
    </location>
</feature>
<dbReference type="Proteomes" id="UP000646833">
    <property type="component" value="Unassembled WGS sequence"/>
</dbReference>
<proteinExistence type="predicted"/>
<feature type="compositionally biased region" description="Gly residues" evidence="1">
    <location>
        <begin position="1"/>
        <end position="12"/>
    </location>
</feature>
<gene>
    <name evidence="2" type="ORF">GCM10007209_38150</name>
</gene>
<protein>
    <submittedName>
        <fullName evidence="2">Uncharacterized protein</fullName>
    </submittedName>
</protein>
<accession>A0A830EBJ4</accession>
<sequence>MKYGPKGAGGGPLDWWYDDGEGLIDEKDTGGDDEDDEPERDWGHHHDEKQGTTRAEWVAHNLLKESAKLFCPVTKHEENRLEQMTNPEVYVERSVVFVDRGLDDDAGASADELEGRVMYADHRRYRVSERSGHISGPLIGDQPKAEFLDVVDQVLDYAQADVRYSLREQTASRIRSLACAYKSAQSRRKPDVKIMEEVVRCIDDPDRLDGLGF</sequence>
<feature type="region of interest" description="Disordered" evidence="1">
    <location>
        <begin position="1"/>
        <end position="51"/>
    </location>
</feature>
<reference evidence="2" key="2">
    <citation type="submission" date="2020-09" db="EMBL/GenBank/DDBJ databases">
        <authorList>
            <person name="Sun Q."/>
            <person name="Sedlacek I."/>
        </authorList>
    </citation>
    <scope>NUCLEOTIDE SEQUENCE</scope>
    <source>
        <strain evidence="2">CCM 7217</strain>
    </source>
</reference>
<evidence type="ECO:0000313" key="3">
    <source>
        <dbReference type="Proteomes" id="UP000646833"/>
    </source>
</evidence>